<accession>A0A150GE51</accession>
<evidence type="ECO:0000256" key="1">
    <source>
        <dbReference type="SAM" id="MobiDB-lite"/>
    </source>
</evidence>
<feature type="region of interest" description="Disordered" evidence="1">
    <location>
        <begin position="42"/>
        <end position="109"/>
    </location>
</feature>
<dbReference type="Proteomes" id="UP000075714">
    <property type="component" value="Unassembled WGS sequence"/>
</dbReference>
<gene>
    <name evidence="2" type="ORF">GPECTOR_30g209</name>
</gene>
<feature type="compositionally biased region" description="Low complexity" evidence="1">
    <location>
        <begin position="99"/>
        <end position="109"/>
    </location>
</feature>
<evidence type="ECO:0000313" key="3">
    <source>
        <dbReference type="Proteomes" id="UP000075714"/>
    </source>
</evidence>
<comment type="caution">
    <text evidence="2">The sequence shown here is derived from an EMBL/GenBank/DDBJ whole genome shotgun (WGS) entry which is preliminary data.</text>
</comment>
<reference evidence="3" key="1">
    <citation type="journal article" date="2016" name="Nat. Commun.">
        <title>The Gonium pectorale genome demonstrates co-option of cell cycle regulation during the evolution of multicellularity.</title>
        <authorList>
            <person name="Hanschen E.R."/>
            <person name="Marriage T.N."/>
            <person name="Ferris P.J."/>
            <person name="Hamaji T."/>
            <person name="Toyoda A."/>
            <person name="Fujiyama A."/>
            <person name="Neme R."/>
            <person name="Noguchi H."/>
            <person name="Minakuchi Y."/>
            <person name="Suzuki M."/>
            <person name="Kawai-Toyooka H."/>
            <person name="Smith D.R."/>
            <person name="Sparks H."/>
            <person name="Anderson J."/>
            <person name="Bakaric R."/>
            <person name="Luria V."/>
            <person name="Karger A."/>
            <person name="Kirschner M.W."/>
            <person name="Durand P.M."/>
            <person name="Michod R.E."/>
            <person name="Nozaki H."/>
            <person name="Olson B.J."/>
        </authorList>
    </citation>
    <scope>NUCLEOTIDE SEQUENCE [LARGE SCALE GENOMIC DNA]</scope>
    <source>
        <strain evidence="3">NIES-2863</strain>
    </source>
</reference>
<evidence type="ECO:0000313" key="2">
    <source>
        <dbReference type="EMBL" id="KXZ48114.1"/>
    </source>
</evidence>
<keyword evidence="3" id="KW-1185">Reference proteome</keyword>
<sequence>MTQGSEDVEDPNGVDGIFGRVLALTRSWKSFASASSISLSRRYHDANGGLAEDEEGRWVRRSTTRSGDGANGGGSGDGGDEATEQCQPGGDSNAGVGEAAHLAAVDEAA</sequence>
<dbReference type="AlphaFoldDB" id="A0A150GE51"/>
<organism evidence="2 3">
    <name type="scientific">Gonium pectorale</name>
    <name type="common">Green alga</name>
    <dbReference type="NCBI Taxonomy" id="33097"/>
    <lineage>
        <taxon>Eukaryota</taxon>
        <taxon>Viridiplantae</taxon>
        <taxon>Chlorophyta</taxon>
        <taxon>core chlorophytes</taxon>
        <taxon>Chlorophyceae</taxon>
        <taxon>CS clade</taxon>
        <taxon>Chlamydomonadales</taxon>
        <taxon>Volvocaceae</taxon>
        <taxon>Gonium</taxon>
    </lineage>
</organism>
<proteinExistence type="predicted"/>
<name>A0A150GE51_GONPE</name>
<dbReference type="EMBL" id="LSYV01000031">
    <property type="protein sequence ID" value="KXZ48114.1"/>
    <property type="molecule type" value="Genomic_DNA"/>
</dbReference>
<protein>
    <submittedName>
        <fullName evidence="2">Uncharacterized protein</fullName>
    </submittedName>
</protein>